<dbReference type="KEGG" id="pze:HU754_000020"/>
<protein>
    <submittedName>
        <fullName evidence="2">Type 2 lantipeptide synthetase LanM</fullName>
    </submittedName>
</protein>
<dbReference type="InterPro" id="IPR012341">
    <property type="entry name" value="6hp_glycosidase-like_sf"/>
</dbReference>
<dbReference type="Gene3D" id="1.50.10.10">
    <property type="match status" value="1"/>
</dbReference>
<dbReference type="Pfam" id="PF13575">
    <property type="entry name" value="DUF4135"/>
    <property type="match status" value="1"/>
</dbReference>
<organism evidence="2 3">
    <name type="scientific">Pseudomonas zeae</name>
    <dbReference type="NCBI Taxonomy" id="2745510"/>
    <lineage>
        <taxon>Bacteria</taxon>
        <taxon>Pseudomonadati</taxon>
        <taxon>Pseudomonadota</taxon>
        <taxon>Gammaproteobacteria</taxon>
        <taxon>Pseudomonadales</taxon>
        <taxon>Pseudomonadaceae</taxon>
        <taxon>Pseudomonas</taxon>
    </lineage>
</organism>
<feature type="domain" description="Lantibiotic biosynthesis protein dehydration" evidence="1">
    <location>
        <begin position="112"/>
        <end position="473"/>
    </location>
</feature>
<dbReference type="Proteomes" id="UP000627092">
    <property type="component" value="Chromosome"/>
</dbReference>
<dbReference type="GO" id="GO:0031179">
    <property type="term" value="P:peptide modification"/>
    <property type="evidence" value="ECO:0007669"/>
    <property type="project" value="InterPro"/>
</dbReference>
<evidence type="ECO:0000313" key="3">
    <source>
        <dbReference type="Proteomes" id="UP000627092"/>
    </source>
</evidence>
<reference evidence="2" key="1">
    <citation type="journal article" date="2020" name="Microorganisms">
        <title>Reliable Identification of Environmental Pseudomonas Isolates Using the rpoD Gene.</title>
        <authorList>
            <consortium name="The Broad Institute Genome Sequencing Platform"/>
            <person name="Girard L."/>
            <person name="Lood C."/>
            <person name="Rokni-Zadeh H."/>
            <person name="van Noort V."/>
            <person name="Lavigne R."/>
            <person name="De Mot R."/>
        </authorList>
    </citation>
    <scope>NUCLEOTIDE SEQUENCE</scope>
    <source>
        <strain evidence="2">OE 48.2</strain>
    </source>
</reference>
<evidence type="ECO:0000259" key="1">
    <source>
        <dbReference type="Pfam" id="PF13575"/>
    </source>
</evidence>
<name>A0A9E6TBK3_9PSED</name>
<dbReference type="Pfam" id="PF05147">
    <property type="entry name" value="LANC_like"/>
    <property type="match status" value="1"/>
</dbReference>
<dbReference type="EMBL" id="CP077090">
    <property type="protein sequence ID" value="QXI11843.1"/>
    <property type="molecule type" value="Genomic_DNA"/>
</dbReference>
<dbReference type="InterPro" id="IPR007822">
    <property type="entry name" value="LANC-like"/>
</dbReference>
<dbReference type="PRINTS" id="PR01950">
    <property type="entry name" value="LANCSUPER"/>
</dbReference>
<dbReference type="RefSeq" id="WP_186620145.1">
    <property type="nucleotide sequence ID" value="NZ_CP077090.1"/>
</dbReference>
<dbReference type="InterPro" id="IPR025410">
    <property type="entry name" value="Lant_dehyd"/>
</dbReference>
<dbReference type="SMART" id="SM01260">
    <property type="entry name" value="LANC_like"/>
    <property type="match status" value="1"/>
</dbReference>
<dbReference type="AlphaFoldDB" id="A0A9E6TBK3"/>
<dbReference type="SUPFAM" id="SSF158745">
    <property type="entry name" value="LanC-like"/>
    <property type="match status" value="1"/>
</dbReference>
<dbReference type="NCBIfam" id="TIGR03897">
    <property type="entry name" value="lanti_2_LanM"/>
    <property type="match status" value="1"/>
</dbReference>
<accession>A0A9E6TBK3</accession>
<reference evidence="2" key="2">
    <citation type="journal article" date="2021" name="Microorganisms">
        <title>The Ever-Expanding Pseudomonas Genus: Description of 43 New Species and Partition of the Pseudomonas putida Group.</title>
        <authorList>
            <person name="Girard L."/>
            <person name="Lood C."/>
            <person name="Hofte M."/>
            <person name="Vandamme P."/>
            <person name="Rokni-Zadeh H."/>
            <person name="van Noort V."/>
            <person name="Lavigne R."/>
            <person name="De Mot R."/>
        </authorList>
    </citation>
    <scope>NUCLEOTIDE SEQUENCE</scope>
    <source>
        <strain evidence="2">OE 48.2</strain>
    </source>
</reference>
<proteinExistence type="predicted"/>
<sequence length="977" mass="110392">MKTPIEFLTEPLNSHRSLTTDCPLWPYLSYYIYHIENKLPKTSGSALETQSVIISGFATNLAARITNAANNVLITEKQIFEKSIIGREMETSSYYKLVSENKSYLTDIIKAYPELDRVLTKISQNFVEFTLQFFTHLKEDRQEINEVFNIGSDVNLSAIDVATSETHYGSRTVCTLSFNSIKIIYKPRNLKLEAEASGFLLSLSSAAGTDFCEWKIPIYLVKKEHGWSEHTPQKQAETEEEVHQYFKRAGFLLGYCTAFMAADITSDNLIAHGSSPIPIDLETIFYSTLNIETIPKEVRWNVTQTSILPNWTWKGTDGIGVDLSALGGLSEQYVSLNLYQHLEDETGHSQFGMDGVKIFPNQNVLYLNGKPAQPWDYENQIIDGLTTLFSILNNAQPSIIETIKSFRGRQNRYIPRPTATYHYAIQCSLHATLMRCTDKRTAFLENILNNDTAPAIGFLNAEVSACLDLDIPFARGQAGVLEFYEPGYSGSGHLDSKDYINGIDNSIQYIKTLEKNRIAFEEKLTSNTLLAMKNMYEHGNKLTDHSFKQHDDVRDPRYSNTDEIINKIRTSSEINACLINELLRTEISSNGLWLGFHSSPGGYMEFSELGDDFYYGLSGILYGCVVAASHSSAIDKALVTELLNHCHSRIVKKLTNKGTHLGGFHFGLSSAIVPLLIGLNYFDDERQSQLLQLYKKYVEDVLGEPWWQKYFWGSDFLSGMFGTLNVLTLLFDLTKDLSFSDLANSLYKKIETELTFISGSKLPTFDNAITTRSDALLSGLSHGIMGCAYSLFYFNKLIAKKDSIHELFLGFLSWELNEYDESIENWRDYRKRSESSAGEFAWSHGLPGNYLAISYFANNGVQPALDFLEKHPPKAAFSYSNLEKRKRPVNDSLCHGAYGILNIMKKISPESLLDPQVFLWSNIVNLSEQNSRILRTKTADPLGLWIGRVGSLLGSIGLTDRNYEFPFLPHQMEFIKP</sequence>
<dbReference type="InterPro" id="IPR017146">
    <property type="entry name" value="Lanti_2_LanM"/>
</dbReference>
<dbReference type="GO" id="GO:0005975">
    <property type="term" value="P:carbohydrate metabolic process"/>
    <property type="evidence" value="ECO:0007669"/>
    <property type="project" value="InterPro"/>
</dbReference>
<evidence type="ECO:0000313" key="2">
    <source>
        <dbReference type="EMBL" id="QXI11843.1"/>
    </source>
</evidence>
<gene>
    <name evidence="2" type="primary">lanM</name>
    <name evidence="2" type="ORF">HU754_000020</name>
</gene>